<evidence type="ECO:0000259" key="2">
    <source>
        <dbReference type="Pfam" id="PF13175"/>
    </source>
</evidence>
<dbReference type="InterPro" id="IPR041685">
    <property type="entry name" value="AAA_GajA/Old/RecF-like"/>
</dbReference>
<dbReference type="GO" id="GO:0016887">
    <property type="term" value="F:ATP hydrolysis activity"/>
    <property type="evidence" value="ECO:0007669"/>
    <property type="project" value="InterPro"/>
</dbReference>
<dbReference type="Gene3D" id="3.40.50.300">
    <property type="entry name" value="P-loop containing nucleotide triphosphate hydrolases"/>
    <property type="match status" value="2"/>
</dbReference>
<proteinExistence type="predicted"/>
<feature type="domain" description="DUF3696" evidence="1">
    <location>
        <begin position="558"/>
        <end position="595"/>
    </location>
</feature>
<accession>A0A521CXF7</accession>
<dbReference type="InterPro" id="IPR022532">
    <property type="entry name" value="DUF3696"/>
</dbReference>
<dbReference type="Proteomes" id="UP000319014">
    <property type="component" value="Unassembled WGS sequence"/>
</dbReference>
<gene>
    <name evidence="4" type="ORF">SAMN06265221_105263</name>
</gene>
<evidence type="ECO:0000259" key="1">
    <source>
        <dbReference type="Pfam" id="PF12476"/>
    </source>
</evidence>
<keyword evidence="5" id="KW-1185">Reference proteome</keyword>
<dbReference type="InterPro" id="IPR027417">
    <property type="entry name" value="P-loop_NTPase"/>
</dbReference>
<dbReference type="PANTHER" id="PTHR43581:SF2">
    <property type="entry name" value="EXCINUCLEASE ATPASE SUBUNIT"/>
    <property type="match status" value="1"/>
</dbReference>
<name>A0A521CXF7_9RHOB</name>
<protein>
    <recommendedName>
        <fullName evidence="6">AAA ATPase domain-containing protein</fullName>
    </recommendedName>
</protein>
<dbReference type="Pfam" id="PF13304">
    <property type="entry name" value="AAA_21"/>
    <property type="match status" value="1"/>
</dbReference>
<evidence type="ECO:0000313" key="5">
    <source>
        <dbReference type="Proteomes" id="UP000319014"/>
    </source>
</evidence>
<dbReference type="RefSeq" id="WP_142662800.1">
    <property type="nucleotide sequence ID" value="NZ_FXTK01000005.1"/>
</dbReference>
<feature type="domain" description="ATPase AAA-type core" evidence="3">
    <location>
        <begin position="463"/>
        <end position="537"/>
    </location>
</feature>
<dbReference type="SUPFAM" id="SSF52540">
    <property type="entry name" value="P-loop containing nucleoside triphosphate hydrolases"/>
    <property type="match status" value="1"/>
</dbReference>
<feature type="domain" description="Endonuclease GajA/Old nuclease/RecF-like AAA" evidence="2">
    <location>
        <begin position="1"/>
        <end position="68"/>
    </location>
</feature>
<dbReference type="Pfam" id="PF12476">
    <property type="entry name" value="DUF3696"/>
    <property type="match status" value="1"/>
</dbReference>
<dbReference type="InterPro" id="IPR003959">
    <property type="entry name" value="ATPase_AAA_core"/>
</dbReference>
<evidence type="ECO:0000313" key="4">
    <source>
        <dbReference type="EMBL" id="SMO64135.1"/>
    </source>
</evidence>
<sequence length="615" mass="67847">MLKNWRVKNFKSFSGEHEIELSPLTIFSGANSSGKSSIIQSILLIKQTLNSSSPGRPIALNGPLVQLGGFSDILNQRAATNGIEREISFGWDIAESFSPDYDGQNHSAVEEGLESIATDFSISDGKKSISGSVEDIHPTLTVSKVRSQARDFTGNIHENYLSIRKSSGKGRKLKINTHQIDGSLNPSAYVVTEIDKEMSLSAVERYKGGKVAGCATRHFLPSNLFVRFDRGLFNAQVVMDAILGEETGRRLIKVYIPESAFSVASEIWRTAIAGSSSINAATTASLALESLSVSPLVSDYSKRLRSIHISLRRKILEDLRGQRVALTNLVKEAFPADLTLVRSEPGVLQEISEANEYFFRFGINYVGPLRSEPKPLYALQLTTAADDVGARGEWTAAVLSRNGDASVITIDPKQFAHDGKKVRIECSLKEAVTAWLQYLGVATDVETLEKGKLGHEIRVRPSPDGDFRDLTNVGVGLSQVLPVLVSCLVASEGSLMLLEQPELHLHPRVQARLADFFAVSIELGQQFIIETHSEHIIERLRLRITEPDGEKLNNKLRTYFFSQSDGCTTLRPVEFSKYGAVIDWPDDFFDQSQKQSAHILKAAMARRLREKSDQG</sequence>
<dbReference type="AlphaFoldDB" id="A0A521CXF7"/>
<dbReference type="EMBL" id="FXTK01000005">
    <property type="protein sequence ID" value="SMO64135.1"/>
    <property type="molecule type" value="Genomic_DNA"/>
</dbReference>
<organism evidence="4 5">
    <name type="scientific">Paracoccus laeviglucosivorans</name>
    <dbReference type="NCBI Taxonomy" id="1197861"/>
    <lineage>
        <taxon>Bacteria</taxon>
        <taxon>Pseudomonadati</taxon>
        <taxon>Pseudomonadota</taxon>
        <taxon>Alphaproteobacteria</taxon>
        <taxon>Rhodobacterales</taxon>
        <taxon>Paracoccaceae</taxon>
        <taxon>Paracoccus</taxon>
    </lineage>
</organism>
<dbReference type="PANTHER" id="PTHR43581">
    <property type="entry name" value="ATP/GTP PHOSPHATASE"/>
    <property type="match status" value="1"/>
</dbReference>
<dbReference type="InterPro" id="IPR051396">
    <property type="entry name" value="Bact_Antivir_Def_Nuclease"/>
</dbReference>
<dbReference type="Pfam" id="PF13175">
    <property type="entry name" value="AAA_15"/>
    <property type="match status" value="1"/>
</dbReference>
<evidence type="ECO:0000259" key="3">
    <source>
        <dbReference type="Pfam" id="PF13304"/>
    </source>
</evidence>
<dbReference type="OrthoDB" id="3322489at2"/>
<evidence type="ECO:0008006" key="6">
    <source>
        <dbReference type="Google" id="ProtNLM"/>
    </source>
</evidence>
<reference evidence="4 5" key="1">
    <citation type="submission" date="2017-05" db="EMBL/GenBank/DDBJ databases">
        <authorList>
            <person name="Varghese N."/>
            <person name="Submissions S."/>
        </authorList>
    </citation>
    <scope>NUCLEOTIDE SEQUENCE [LARGE SCALE GENOMIC DNA]</scope>
    <source>
        <strain evidence="4 5">DSM 100094</strain>
    </source>
</reference>
<dbReference type="GO" id="GO:0005524">
    <property type="term" value="F:ATP binding"/>
    <property type="evidence" value="ECO:0007669"/>
    <property type="project" value="InterPro"/>
</dbReference>